<dbReference type="EMBL" id="CP013652">
    <property type="protein sequence ID" value="ALS21606.1"/>
    <property type="molecule type" value="Genomic_DNA"/>
</dbReference>
<accession>A0A0U2VLH7</accession>
<dbReference type="AlphaFoldDB" id="A0A0U2VLH7"/>
<keyword evidence="2" id="KW-1185">Reference proteome</keyword>
<dbReference type="KEGG" id="pnp:IJ22_12300"/>
<gene>
    <name evidence="1" type="ORF">IJ22_12300</name>
</gene>
<dbReference type="Proteomes" id="UP000061660">
    <property type="component" value="Chromosome"/>
</dbReference>
<evidence type="ECO:0000313" key="2">
    <source>
        <dbReference type="Proteomes" id="UP000061660"/>
    </source>
</evidence>
<reference evidence="2" key="1">
    <citation type="submission" date="2015-12" db="EMBL/GenBank/DDBJ databases">
        <title>Complete genome sequences of two moderately thermophilic Paenibacillus species.</title>
        <authorList>
            <person name="Butler R.III."/>
            <person name="Wang J."/>
            <person name="Stark B.C."/>
            <person name="Pombert J.-F."/>
        </authorList>
    </citation>
    <scope>NUCLEOTIDE SEQUENCE [LARGE SCALE GENOMIC DNA]</scope>
    <source>
        <strain evidence="2">32O-Y</strain>
    </source>
</reference>
<organism evidence="1 2">
    <name type="scientific">Paenibacillus naphthalenovorans</name>
    <dbReference type="NCBI Taxonomy" id="162209"/>
    <lineage>
        <taxon>Bacteria</taxon>
        <taxon>Bacillati</taxon>
        <taxon>Bacillota</taxon>
        <taxon>Bacilli</taxon>
        <taxon>Bacillales</taxon>
        <taxon>Paenibacillaceae</taxon>
        <taxon>Paenibacillus</taxon>
    </lineage>
</organism>
<sequence>MSKLIITCLSVVLIFGICVYIFRPAGGQGMGEQIKDGHRRITENVRGFDYITD</sequence>
<dbReference type="STRING" id="162209.IJ22_12300"/>
<name>A0A0U2VLH7_9BACL</name>
<evidence type="ECO:0000313" key="1">
    <source>
        <dbReference type="EMBL" id="ALS21606.1"/>
    </source>
</evidence>
<protein>
    <submittedName>
        <fullName evidence="1">Uncharacterized protein</fullName>
    </submittedName>
</protein>
<reference evidence="1 2" key="2">
    <citation type="journal article" date="2016" name="Genome Announc.">
        <title>Complete Genome Sequences of Two Interactive Moderate Thermophiles, Paenibacillus napthalenovorans 32O-Y and Paenibacillus sp. 32O-W.</title>
        <authorList>
            <person name="Butler R.R.III."/>
            <person name="Wang J."/>
            <person name="Stark B.C."/>
            <person name="Pombert J.F."/>
        </authorList>
    </citation>
    <scope>NUCLEOTIDE SEQUENCE [LARGE SCALE GENOMIC DNA]</scope>
    <source>
        <strain evidence="1 2">32O-Y</strain>
    </source>
</reference>
<dbReference type="PATRIC" id="fig|162209.4.peg.1308"/>
<proteinExistence type="predicted"/>